<organism evidence="1">
    <name type="scientific">Salmonella enterica subsp. salamae</name>
    <dbReference type="NCBI Taxonomy" id="59202"/>
    <lineage>
        <taxon>Bacteria</taxon>
        <taxon>Pseudomonadati</taxon>
        <taxon>Pseudomonadota</taxon>
        <taxon>Gammaproteobacteria</taxon>
        <taxon>Enterobacterales</taxon>
        <taxon>Enterobacteriaceae</taxon>
        <taxon>Salmonella</taxon>
    </lineage>
</organism>
<comment type="caution">
    <text evidence="1">The sequence shown here is derived from an EMBL/GenBank/DDBJ whole genome shotgun (WGS) entry which is preliminary data.</text>
</comment>
<proteinExistence type="predicted"/>
<reference evidence="1" key="1">
    <citation type="submission" date="2019-07" db="EMBL/GenBank/DDBJ databases">
        <authorList>
            <person name="Ashton P.M."/>
            <person name="Dallman T."/>
            <person name="Nair S."/>
            <person name="De Pinna E."/>
            <person name="Peters T."/>
            <person name="Grant K."/>
        </authorList>
    </citation>
    <scope>NUCLEOTIDE SEQUENCE [LARGE SCALE GENOMIC DNA]</scope>
    <source>
        <strain evidence="1">107213</strain>
    </source>
</reference>
<accession>A0A5Y2S6B5</accession>
<evidence type="ECO:0000313" key="1">
    <source>
        <dbReference type="EMBL" id="ECF6053705.1"/>
    </source>
</evidence>
<dbReference type="Proteomes" id="UP000839746">
    <property type="component" value="Unassembled WGS sequence"/>
</dbReference>
<sequence length="209" mass="24232">MDFNNMIDHIGERNSVITSNQYLSIGLNCLLSEIHCDLDIKNKYVCIVDIDSFRFVSDVEHVLKEAYIKGVSVILLCSNKNISSVLSRKRLPHININDDITVWRSEIKKAFVVNSAFYLLGKFTKLVSINKLGPTKIAIISMINEGLSFDLIAEKLNVLRKSLCQYVNQLLYHFNVRSMYFLFHFFSWRFPPLYFNSNPFFFTSQAKHS</sequence>
<protein>
    <submittedName>
        <fullName evidence="1">Uncharacterized protein</fullName>
    </submittedName>
</protein>
<dbReference type="EMBL" id="AAILSQ010000029">
    <property type="protein sequence ID" value="ECF6053705.1"/>
    <property type="molecule type" value="Genomic_DNA"/>
</dbReference>
<name>A0A5Y2S6B5_SALER</name>
<gene>
    <name evidence="1" type="ORF">FNN84_21210</name>
</gene>
<dbReference type="AlphaFoldDB" id="A0A5Y2S6B5"/>